<evidence type="ECO:0000313" key="2">
    <source>
        <dbReference type="EMBL" id="GIY17588.1"/>
    </source>
</evidence>
<dbReference type="Proteomes" id="UP001054945">
    <property type="component" value="Unassembled WGS sequence"/>
</dbReference>
<reference evidence="2 3" key="1">
    <citation type="submission" date="2021-06" db="EMBL/GenBank/DDBJ databases">
        <title>Caerostris extrusa draft genome.</title>
        <authorList>
            <person name="Kono N."/>
            <person name="Arakawa K."/>
        </authorList>
    </citation>
    <scope>NUCLEOTIDE SEQUENCE [LARGE SCALE GENOMIC DNA]</scope>
</reference>
<protein>
    <submittedName>
        <fullName evidence="2">Uncharacterized protein</fullName>
    </submittedName>
</protein>
<keyword evidence="3" id="KW-1185">Reference proteome</keyword>
<keyword evidence="1" id="KW-0812">Transmembrane</keyword>
<dbReference type="EMBL" id="BPLR01007526">
    <property type="protein sequence ID" value="GIY17588.1"/>
    <property type="molecule type" value="Genomic_DNA"/>
</dbReference>
<accession>A0AAV4R5H0</accession>
<evidence type="ECO:0000256" key="1">
    <source>
        <dbReference type="SAM" id="Phobius"/>
    </source>
</evidence>
<dbReference type="AlphaFoldDB" id="A0AAV4R5H0"/>
<comment type="caution">
    <text evidence="2">The sequence shown here is derived from an EMBL/GenBank/DDBJ whole genome shotgun (WGS) entry which is preliminary data.</text>
</comment>
<keyword evidence="1" id="KW-1133">Transmembrane helix</keyword>
<gene>
    <name evidence="2" type="ORF">CEXT_778111</name>
</gene>
<proteinExistence type="predicted"/>
<evidence type="ECO:0000313" key="3">
    <source>
        <dbReference type="Proteomes" id="UP001054945"/>
    </source>
</evidence>
<sequence>MGAAGNPSSRSVKTILLALFNAFEAALSGLLAYPLAGNSNYSVPKVGVISVGLASNCIGGKCLVFNQTGITVSCPESQFNPMYGHLESTLPSSPTRISSDLPIASLWEDVVS</sequence>
<keyword evidence="1" id="KW-0472">Membrane</keyword>
<organism evidence="2 3">
    <name type="scientific">Caerostris extrusa</name>
    <name type="common">Bark spider</name>
    <name type="synonym">Caerostris bankana</name>
    <dbReference type="NCBI Taxonomy" id="172846"/>
    <lineage>
        <taxon>Eukaryota</taxon>
        <taxon>Metazoa</taxon>
        <taxon>Ecdysozoa</taxon>
        <taxon>Arthropoda</taxon>
        <taxon>Chelicerata</taxon>
        <taxon>Arachnida</taxon>
        <taxon>Araneae</taxon>
        <taxon>Araneomorphae</taxon>
        <taxon>Entelegynae</taxon>
        <taxon>Araneoidea</taxon>
        <taxon>Araneidae</taxon>
        <taxon>Caerostris</taxon>
    </lineage>
</organism>
<name>A0AAV4R5H0_CAEEX</name>
<feature type="transmembrane region" description="Helical" evidence="1">
    <location>
        <begin position="15"/>
        <end position="36"/>
    </location>
</feature>